<dbReference type="PANTHER" id="PTHR43692">
    <property type="entry name" value="UDP-N-ACETYLMURAMOYLALANINE--D-GLUTAMATE LIGASE"/>
    <property type="match status" value="1"/>
</dbReference>
<comment type="subcellular location">
    <subcellularLocation>
        <location evidence="1 7">Cytoplasm</location>
    </subcellularLocation>
</comment>
<keyword evidence="7" id="KW-0131">Cell cycle</keyword>
<dbReference type="GO" id="GO:0005524">
    <property type="term" value="F:ATP binding"/>
    <property type="evidence" value="ECO:0007669"/>
    <property type="project" value="UniProtKB-UniRule"/>
</dbReference>
<dbReference type="InterPro" id="IPR036565">
    <property type="entry name" value="Mur-like_cat_sf"/>
</dbReference>
<evidence type="ECO:0000256" key="2">
    <source>
        <dbReference type="ARBA" id="ARBA00004752"/>
    </source>
</evidence>
<evidence type="ECO:0000313" key="9">
    <source>
        <dbReference type="EMBL" id="STP08678.1"/>
    </source>
</evidence>
<comment type="pathway">
    <text evidence="2 7">Cell wall biogenesis; peptidoglycan biosynthesis.</text>
</comment>
<evidence type="ECO:0000256" key="4">
    <source>
        <dbReference type="ARBA" id="ARBA00022598"/>
    </source>
</evidence>
<dbReference type="UniPathway" id="UPA00219"/>
<dbReference type="SUPFAM" id="SSF53244">
    <property type="entry name" value="MurD-like peptide ligases, peptide-binding domain"/>
    <property type="match status" value="1"/>
</dbReference>
<keyword evidence="6 7" id="KW-0067">ATP-binding</keyword>
<dbReference type="EMBL" id="UGHZ01000001">
    <property type="protein sequence ID" value="STP08678.1"/>
    <property type="molecule type" value="Genomic_DNA"/>
</dbReference>
<sequence length="425" mass="47210">MRISIFGYGVTTTPLVNFLNNQGHTLHIYDDKFESASTDSFGNALLPSNAFNPALSDMEILSPGIPPYHQLVQKAQNLISEYDYFDTLLKKEANPPLSIWISGTNGKTTTTEMTTLLLEPYHAQSGGNIGTPLALLYQNKATKIWVLETSSFTLHYTHKAYPRIYALLPVKEDHITWHGSFENYISDKLSPLTIMDSLTHAIIPAQFVNHKIVAQYKGNLITYESGLDLAQKSSIALQDIVFKEPFLLDSVIALSIAKLACEADDIKRLNSFSIGKHRIEEFYDKHNRLWVDDSKGTNVDATIQAIKRYANTHLMLILGGDDKGANLTPLFEAMCESMQGAGIEIFSIGANEERLATLARQYGIPLTKCENLTNAMGKIHAKRTLDSKDVSKDVVLLSPAAASLDQFSSYKERGELFVSLALQNE</sequence>
<accession>A0A377JLR7</accession>
<dbReference type="Pfam" id="PF08245">
    <property type="entry name" value="Mur_ligase_M"/>
    <property type="match status" value="1"/>
</dbReference>
<gene>
    <name evidence="7 9" type="primary">murD</name>
    <name evidence="9" type="ORF">NCTC12221_00091</name>
</gene>
<evidence type="ECO:0000256" key="3">
    <source>
        <dbReference type="ARBA" id="ARBA00022490"/>
    </source>
</evidence>
<evidence type="ECO:0000256" key="6">
    <source>
        <dbReference type="ARBA" id="ARBA00022840"/>
    </source>
</evidence>
<dbReference type="SUPFAM" id="SSF53623">
    <property type="entry name" value="MurD-like peptide ligases, catalytic domain"/>
    <property type="match status" value="1"/>
</dbReference>
<evidence type="ECO:0000259" key="8">
    <source>
        <dbReference type="Pfam" id="PF08245"/>
    </source>
</evidence>
<dbReference type="AlphaFoldDB" id="A0A377JLR7"/>
<dbReference type="InterPro" id="IPR013221">
    <property type="entry name" value="Mur_ligase_cen"/>
</dbReference>
<name>A0A377JLR7_9HELI</name>
<dbReference type="Gene3D" id="3.40.1190.10">
    <property type="entry name" value="Mur-like, catalytic domain"/>
    <property type="match status" value="1"/>
</dbReference>
<dbReference type="GO" id="GO:0071555">
    <property type="term" value="P:cell wall organization"/>
    <property type="evidence" value="ECO:0007669"/>
    <property type="project" value="UniProtKB-KW"/>
</dbReference>
<feature type="binding site" evidence="7">
    <location>
        <begin position="103"/>
        <end position="109"/>
    </location>
    <ligand>
        <name>ATP</name>
        <dbReference type="ChEBI" id="CHEBI:30616"/>
    </ligand>
</feature>
<dbReference type="RefSeq" id="WP_115025531.1">
    <property type="nucleotide sequence ID" value="NZ_UGHZ01000001.1"/>
</dbReference>
<reference evidence="9 10" key="1">
    <citation type="submission" date="2018-06" db="EMBL/GenBank/DDBJ databases">
        <authorList>
            <consortium name="Pathogen Informatics"/>
            <person name="Doyle S."/>
        </authorList>
    </citation>
    <scope>NUCLEOTIDE SEQUENCE [LARGE SCALE GENOMIC DNA]</scope>
    <source>
        <strain evidence="9 10">NCTC12221</strain>
    </source>
</reference>
<dbReference type="GO" id="GO:0051301">
    <property type="term" value="P:cell division"/>
    <property type="evidence" value="ECO:0007669"/>
    <property type="project" value="UniProtKB-KW"/>
</dbReference>
<comment type="function">
    <text evidence="7">Cell wall formation. Catalyzes the addition of glutamate to the nucleotide precursor UDP-N-acetylmuramoyl-L-alanine (UMA).</text>
</comment>
<dbReference type="InterPro" id="IPR005762">
    <property type="entry name" value="MurD"/>
</dbReference>
<comment type="catalytic activity">
    <reaction evidence="7">
        <text>UDP-N-acetyl-alpha-D-muramoyl-L-alanine + D-glutamate + ATP = UDP-N-acetyl-alpha-D-muramoyl-L-alanyl-D-glutamate + ADP + phosphate + H(+)</text>
        <dbReference type="Rhea" id="RHEA:16429"/>
        <dbReference type="ChEBI" id="CHEBI:15378"/>
        <dbReference type="ChEBI" id="CHEBI:29986"/>
        <dbReference type="ChEBI" id="CHEBI:30616"/>
        <dbReference type="ChEBI" id="CHEBI:43474"/>
        <dbReference type="ChEBI" id="CHEBI:83898"/>
        <dbReference type="ChEBI" id="CHEBI:83900"/>
        <dbReference type="ChEBI" id="CHEBI:456216"/>
        <dbReference type="EC" id="6.3.2.9"/>
    </reaction>
</comment>
<protein>
    <recommendedName>
        <fullName evidence="7">UDP-N-acetylmuramoylalanine--D-glutamate ligase</fullName>
        <ecNumber evidence="7">6.3.2.9</ecNumber>
    </recommendedName>
    <alternativeName>
        <fullName evidence="7">D-glutamic acid-adding enzyme</fullName>
    </alternativeName>
    <alternativeName>
        <fullName evidence="7">UDP-N-acetylmuramoyl-L-alanyl-D-glutamate synthetase</fullName>
    </alternativeName>
</protein>
<keyword evidence="7" id="KW-0573">Peptidoglycan synthesis</keyword>
<keyword evidence="4 7" id="KW-0436">Ligase</keyword>
<comment type="similarity">
    <text evidence="7">Belongs to the MurCDEF family.</text>
</comment>
<evidence type="ECO:0000256" key="1">
    <source>
        <dbReference type="ARBA" id="ARBA00004496"/>
    </source>
</evidence>
<evidence type="ECO:0000256" key="7">
    <source>
        <dbReference type="HAMAP-Rule" id="MF_00639"/>
    </source>
</evidence>
<dbReference type="GO" id="GO:0008764">
    <property type="term" value="F:UDP-N-acetylmuramoylalanine-D-glutamate ligase activity"/>
    <property type="evidence" value="ECO:0007669"/>
    <property type="project" value="UniProtKB-UniRule"/>
</dbReference>
<proteinExistence type="inferred from homology"/>
<dbReference type="GO" id="GO:0005737">
    <property type="term" value="C:cytoplasm"/>
    <property type="evidence" value="ECO:0007669"/>
    <property type="project" value="UniProtKB-SubCell"/>
</dbReference>
<keyword evidence="7" id="KW-0133">Cell shape</keyword>
<organism evidence="9 10">
    <name type="scientific">Helicobacter cinaedi</name>
    <dbReference type="NCBI Taxonomy" id="213"/>
    <lineage>
        <taxon>Bacteria</taxon>
        <taxon>Pseudomonadati</taxon>
        <taxon>Campylobacterota</taxon>
        <taxon>Epsilonproteobacteria</taxon>
        <taxon>Campylobacterales</taxon>
        <taxon>Helicobacteraceae</taxon>
        <taxon>Helicobacter</taxon>
    </lineage>
</organism>
<dbReference type="InterPro" id="IPR036615">
    <property type="entry name" value="Mur_ligase_C_dom_sf"/>
</dbReference>
<keyword evidence="3 7" id="KW-0963">Cytoplasm</keyword>
<dbReference type="NCBIfam" id="TIGR01087">
    <property type="entry name" value="murD"/>
    <property type="match status" value="1"/>
</dbReference>
<dbReference type="Proteomes" id="UP000255335">
    <property type="component" value="Unassembled WGS sequence"/>
</dbReference>
<keyword evidence="7" id="KW-0132">Cell division</keyword>
<dbReference type="Gene3D" id="3.90.190.20">
    <property type="entry name" value="Mur ligase, C-terminal domain"/>
    <property type="match status" value="1"/>
</dbReference>
<feature type="domain" description="Mur ligase central" evidence="8">
    <location>
        <begin position="101"/>
        <end position="208"/>
    </location>
</feature>
<dbReference type="PANTHER" id="PTHR43692:SF1">
    <property type="entry name" value="UDP-N-ACETYLMURAMOYLALANINE--D-GLUTAMATE LIGASE"/>
    <property type="match status" value="1"/>
</dbReference>
<dbReference type="EC" id="6.3.2.9" evidence="7"/>
<dbReference type="HAMAP" id="MF_00639">
    <property type="entry name" value="MurD"/>
    <property type="match status" value="1"/>
</dbReference>
<dbReference type="GO" id="GO:0009252">
    <property type="term" value="P:peptidoglycan biosynthetic process"/>
    <property type="evidence" value="ECO:0007669"/>
    <property type="project" value="UniProtKB-UniRule"/>
</dbReference>
<evidence type="ECO:0000256" key="5">
    <source>
        <dbReference type="ARBA" id="ARBA00022741"/>
    </source>
</evidence>
<keyword evidence="7" id="KW-0961">Cell wall biogenesis/degradation</keyword>
<dbReference type="GO" id="GO:0008360">
    <property type="term" value="P:regulation of cell shape"/>
    <property type="evidence" value="ECO:0007669"/>
    <property type="project" value="UniProtKB-KW"/>
</dbReference>
<evidence type="ECO:0000313" key="10">
    <source>
        <dbReference type="Proteomes" id="UP000255335"/>
    </source>
</evidence>
<dbReference type="Gene3D" id="3.40.50.720">
    <property type="entry name" value="NAD(P)-binding Rossmann-like Domain"/>
    <property type="match status" value="1"/>
</dbReference>
<keyword evidence="5 7" id="KW-0547">Nucleotide-binding</keyword>